<dbReference type="InterPro" id="IPR005149">
    <property type="entry name" value="Tscrpt_reg_PadR_N"/>
</dbReference>
<proteinExistence type="predicted"/>
<dbReference type="Gene3D" id="1.10.10.10">
    <property type="entry name" value="Winged helix-like DNA-binding domain superfamily/Winged helix DNA-binding domain"/>
    <property type="match status" value="1"/>
</dbReference>
<evidence type="ECO:0000259" key="2">
    <source>
        <dbReference type="Pfam" id="PF03551"/>
    </source>
</evidence>
<dbReference type="EMBL" id="LCBL01000002">
    <property type="protein sequence ID" value="KKS09474.1"/>
    <property type="molecule type" value="Genomic_DNA"/>
</dbReference>
<dbReference type="SUPFAM" id="SSF46785">
    <property type="entry name" value="Winged helix' DNA-binding domain"/>
    <property type="match status" value="1"/>
</dbReference>
<feature type="domain" description="Transcription regulator PadR N-terminal" evidence="2">
    <location>
        <begin position="11"/>
        <end position="89"/>
    </location>
</feature>
<dbReference type="InterPro" id="IPR036388">
    <property type="entry name" value="WH-like_DNA-bd_sf"/>
</dbReference>
<evidence type="ECO:0000256" key="1">
    <source>
        <dbReference type="SAM" id="Coils"/>
    </source>
</evidence>
<reference evidence="3 4" key="1">
    <citation type="journal article" date="2015" name="Nature">
        <title>rRNA introns, odd ribosomes, and small enigmatic genomes across a large radiation of phyla.</title>
        <authorList>
            <person name="Brown C.T."/>
            <person name="Hug L.A."/>
            <person name="Thomas B.C."/>
            <person name="Sharon I."/>
            <person name="Castelle C.J."/>
            <person name="Singh A."/>
            <person name="Wilkins M.J."/>
            <person name="Williams K.H."/>
            <person name="Banfield J.F."/>
        </authorList>
    </citation>
    <scope>NUCLEOTIDE SEQUENCE [LARGE SCALE GENOMIC DNA]</scope>
</reference>
<protein>
    <recommendedName>
        <fullName evidence="2">Transcription regulator PadR N-terminal domain-containing protein</fullName>
    </recommendedName>
</protein>
<feature type="coiled-coil region" evidence="1">
    <location>
        <begin position="121"/>
        <end position="182"/>
    </location>
</feature>
<dbReference type="Proteomes" id="UP000033869">
    <property type="component" value="Unassembled WGS sequence"/>
</dbReference>
<dbReference type="InterPro" id="IPR036390">
    <property type="entry name" value="WH_DNA-bd_sf"/>
</dbReference>
<name>A0A0G0W8Z4_UNCC2</name>
<sequence>MELLSNSEFAILQLIAQSNGVSGYDINKTVDKRGYREWANIGTTSIYVGLEKLEKKKFVKSKLDSKKTGRGPLPKKFSLTPRGRETLKKEIIEGLSLSREKSPQFDLALASLPLVTKKEAVACLKKRKNFLSSEADRIQDKFEQQGGKNLPIFVSSLFSHPLAIIKAEIKFVEQLIEDLEKEKAWKK</sequence>
<dbReference type="Pfam" id="PF03551">
    <property type="entry name" value="PadR"/>
    <property type="match status" value="1"/>
</dbReference>
<accession>A0A0G0W8Z4</accession>
<evidence type="ECO:0000313" key="4">
    <source>
        <dbReference type="Proteomes" id="UP000033869"/>
    </source>
</evidence>
<comment type="caution">
    <text evidence="3">The sequence shown here is derived from an EMBL/GenBank/DDBJ whole genome shotgun (WGS) entry which is preliminary data.</text>
</comment>
<gene>
    <name evidence="3" type="ORF">UU65_C0002G0252</name>
</gene>
<organism evidence="3 4">
    <name type="scientific">candidate division CPR2 bacterium GW2011_GWC1_41_48</name>
    <dbReference type="NCBI Taxonomy" id="1618344"/>
    <lineage>
        <taxon>Bacteria</taxon>
        <taxon>Bacteria division CPR2</taxon>
    </lineage>
</organism>
<dbReference type="AlphaFoldDB" id="A0A0G0W8Z4"/>
<keyword evidence="1" id="KW-0175">Coiled coil</keyword>
<evidence type="ECO:0000313" key="3">
    <source>
        <dbReference type="EMBL" id="KKS09474.1"/>
    </source>
</evidence>